<dbReference type="Gene3D" id="3.30.420.40">
    <property type="match status" value="2"/>
</dbReference>
<sequence>MDVTPSAIAVDAGGSSTRAVVVSRDGNCGAVIRGGPGNPVADPDRAAATIAQVCAAASGASTQRPHLVVATVAGILSRDFPQLPPALAHQGLPSRVVMVSDLLGAYFSGTTAPEGSVLIVGTGAVAARVTGGRLSAVRDGLGWLLGDDGSGFWIGHQVARAVAADLDGRGPATTLTSRVLAGLDDVVRRSGLRTPDLAALLTWSQTRPPVELARFAVMAAGEAERDPVAASICGRAAEYALATLASLPGTEEGPVVMGGSVLGEGSPVGRQVYACLGARARRVSDGVAGAAMLAIRELGGSTDDASLARVVQALRG</sequence>
<dbReference type="PANTHER" id="PTHR43190:SF3">
    <property type="entry name" value="N-ACETYL-D-GLUCOSAMINE KINASE"/>
    <property type="match status" value="1"/>
</dbReference>
<dbReference type="OrthoDB" id="8701357at2"/>
<dbReference type="AlphaFoldDB" id="A0A3M0GEN3"/>
<dbReference type="PANTHER" id="PTHR43190">
    <property type="entry name" value="N-ACETYL-D-GLUCOSAMINE KINASE"/>
    <property type="match status" value="1"/>
</dbReference>
<organism evidence="2 3">
    <name type="scientific">Tessaracoccus antarcticus</name>
    <dbReference type="NCBI Taxonomy" id="2479848"/>
    <lineage>
        <taxon>Bacteria</taxon>
        <taxon>Bacillati</taxon>
        <taxon>Actinomycetota</taxon>
        <taxon>Actinomycetes</taxon>
        <taxon>Propionibacteriales</taxon>
        <taxon>Propionibacteriaceae</taxon>
        <taxon>Tessaracoccus</taxon>
    </lineage>
</organism>
<accession>A0A3M0GEN3</accession>
<feature type="domain" description="ATPase BadF/BadG/BcrA/BcrD type" evidence="1">
    <location>
        <begin position="10"/>
        <end position="264"/>
    </location>
</feature>
<dbReference type="EMBL" id="REFW01000001">
    <property type="protein sequence ID" value="RMB61122.1"/>
    <property type="molecule type" value="Genomic_DNA"/>
</dbReference>
<gene>
    <name evidence="2" type="ORF">EAX62_00075</name>
</gene>
<name>A0A3M0GEN3_9ACTN</name>
<keyword evidence="2" id="KW-0418">Kinase</keyword>
<dbReference type="SUPFAM" id="SSF53067">
    <property type="entry name" value="Actin-like ATPase domain"/>
    <property type="match status" value="2"/>
</dbReference>
<dbReference type="Pfam" id="PF01869">
    <property type="entry name" value="BcrAD_BadFG"/>
    <property type="match status" value="1"/>
</dbReference>
<evidence type="ECO:0000313" key="3">
    <source>
        <dbReference type="Proteomes" id="UP000275256"/>
    </source>
</evidence>
<dbReference type="RefSeq" id="WP_121899670.1">
    <property type="nucleotide sequence ID" value="NZ_REFW01000001.1"/>
</dbReference>
<dbReference type="Proteomes" id="UP000275256">
    <property type="component" value="Unassembled WGS sequence"/>
</dbReference>
<dbReference type="InterPro" id="IPR043129">
    <property type="entry name" value="ATPase_NBD"/>
</dbReference>
<dbReference type="InterPro" id="IPR052519">
    <property type="entry name" value="Euk-type_GlcNAc_Kinase"/>
</dbReference>
<protein>
    <submittedName>
        <fullName evidence="2">N-acetylglucosamine kinase</fullName>
    </submittedName>
</protein>
<proteinExistence type="predicted"/>
<comment type="caution">
    <text evidence="2">The sequence shown here is derived from an EMBL/GenBank/DDBJ whole genome shotgun (WGS) entry which is preliminary data.</text>
</comment>
<reference evidence="2 3" key="1">
    <citation type="submission" date="2018-10" db="EMBL/GenBank/DDBJ databases">
        <title>Tessaracoccus antarcticuss sp. nov., isolated from sediment.</title>
        <authorList>
            <person name="Zhou L.Y."/>
            <person name="Du Z.J."/>
        </authorList>
    </citation>
    <scope>NUCLEOTIDE SEQUENCE [LARGE SCALE GENOMIC DNA]</scope>
    <source>
        <strain evidence="2 3">JDX10</strain>
    </source>
</reference>
<dbReference type="GO" id="GO:0016301">
    <property type="term" value="F:kinase activity"/>
    <property type="evidence" value="ECO:0007669"/>
    <property type="project" value="UniProtKB-KW"/>
</dbReference>
<evidence type="ECO:0000259" key="1">
    <source>
        <dbReference type="Pfam" id="PF01869"/>
    </source>
</evidence>
<evidence type="ECO:0000313" key="2">
    <source>
        <dbReference type="EMBL" id="RMB61122.1"/>
    </source>
</evidence>
<dbReference type="InterPro" id="IPR002731">
    <property type="entry name" value="ATPase_BadF"/>
</dbReference>
<keyword evidence="2" id="KW-0808">Transferase</keyword>
<keyword evidence="3" id="KW-1185">Reference proteome</keyword>